<dbReference type="EMBL" id="UINC01124862">
    <property type="protein sequence ID" value="SVD02293.1"/>
    <property type="molecule type" value="Genomic_DNA"/>
</dbReference>
<name>A0A382RXD3_9ZZZZ</name>
<sequence length="104" mass="11710">MEIAIMDSMKIGTDSNDYTLQFWVSGVEVDTNEAPAFFSLIDPKDNIKLALFRDPHEPSSINTVVNSDLIDTIMNELDGNDSLDWNDEDEFYLISILFSDSLGL</sequence>
<reference evidence="1" key="1">
    <citation type="submission" date="2018-05" db="EMBL/GenBank/DDBJ databases">
        <authorList>
            <person name="Lanie J.A."/>
            <person name="Ng W.-L."/>
            <person name="Kazmierczak K.M."/>
            <person name="Andrzejewski T.M."/>
            <person name="Davidsen T.M."/>
            <person name="Wayne K.J."/>
            <person name="Tettelin H."/>
            <person name="Glass J.I."/>
            <person name="Rusch D."/>
            <person name="Podicherti R."/>
            <person name="Tsui H.-C.T."/>
            <person name="Winkler M.E."/>
        </authorList>
    </citation>
    <scope>NUCLEOTIDE SEQUENCE</scope>
</reference>
<gene>
    <name evidence="1" type="ORF">METZ01_LOCUS355147</name>
</gene>
<protein>
    <submittedName>
        <fullName evidence="1">Uncharacterized protein</fullName>
    </submittedName>
</protein>
<accession>A0A382RXD3</accession>
<feature type="non-terminal residue" evidence="1">
    <location>
        <position position="1"/>
    </location>
</feature>
<feature type="non-terminal residue" evidence="1">
    <location>
        <position position="104"/>
    </location>
</feature>
<dbReference type="AlphaFoldDB" id="A0A382RXD3"/>
<evidence type="ECO:0000313" key="1">
    <source>
        <dbReference type="EMBL" id="SVD02293.1"/>
    </source>
</evidence>
<proteinExistence type="predicted"/>
<organism evidence="1">
    <name type="scientific">marine metagenome</name>
    <dbReference type="NCBI Taxonomy" id="408172"/>
    <lineage>
        <taxon>unclassified sequences</taxon>
        <taxon>metagenomes</taxon>
        <taxon>ecological metagenomes</taxon>
    </lineage>
</organism>